<accession>A0A5B7EM62</accession>
<comment type="caution">
    <text evidence="2">The sequence shown here is derived from an EMBL/GenBank/DDBJ whole genome shotgun (WGS) entry which is preliminary data.</text>
</comment>
<feature type="compositionally biased region" description="Polar residues" evidence="1">
    <location>
        <begin position="72"/>
        <end position="84"/>
    </location>
</feature>
<sequence length="84" mass="9383">MDDNERGEHGDDRKADGLHRESWGPVFREDAEADVSIGIDVGMDGNVFTNKDHLKGSIQQQAQKRAALPQMHLSSLSQTHSRTR</sequence>
<gene>
    <name evidence="2" type="ORF">E2C01_027511</name>
</gene>
<evidence type="ECO:0000256" key="1">
    <source>
        <dbReference type="SAM" id="MobiDB-lite"/>
    </source>
</evidence>
<proteinExistence type="predicted"/>
<dbReference type="EMBL" id="VSRR010002990">
    <property type="protein sequence ID" value="MPC34133.1"/>
    <property type="molecule type" value="Genomic_DNA"/>
</dbReference>
<feature type="region of interest" description="Disordered" evidence="1">
    <location>
        <begin position="1"/>
        <end position="27"/>
    </location>
</feature>
<dbReference type="AlphaFoldDB" id="A0A5B7EM62"/>
<name>A0A5B7EM62_PORTR</name>
<protein>
    <submittedName>
        <fullName evidence="2">Uncharacterized protein</fullName>
    </submittedName>
</protein>
<evidence type="ECO:0000313" key="3">
    <source>
        <dbReference type="Proteomes" id="UP000324222"/>
    </source>
</evidence>
<organism evidence="2 3">
    <name type="scientific">Portunus trituberculatus</name>
    <name type="common">Swimming crab</name>
    <name type="synonym">Neptunus trituberculatus</name>
    <dbReference type="NCBI Taxonomy" id="210409"/>
    <lineage>
        <taxon>Eukaryota</taxon>
        <taxon>Metazoa</taxon>
        <taxon>Ecdysozoa</taxon>
        <taxon>Arthropoda</taxon>
        <taxon>Crustacea</taxon>
        <taxon>Multicrustacea</taxon>
        <taxon>Malacostraca</taxon>
        <taxon>Eumalacostraca</taxon>
        <taxon>Eucarida</taxon>
        <taxon>Decapoda</taxon>
        <taxon>Pleocyemata</taxon>
        <taxon>Brachyura</taxon>
        <taxon>Eubrachyura</taxon>
        <taxon>Portunoidea</taxon>
        <taxon>Portunidae</taxon>
        <taxon>Portuninae</taxon>
        <taxon>Portunus</taxon>
    </lineage>
</organism>
<feature type="region of interest" description="Disordered" evidence="1">
    <location>
        <begin position="54"/>
        <end position="84"/>
    </location>
</feature>
<dbReference type="Proteomes" id="UP000324222">
    <property type="component" value="Unassembled WGS sequence"/>
</dbReference>
<evidence type="ECO:0000313" key="2">
    <source>
        <dbReference type="EMBL" id="MPC34133.1"/>
    </source>
</evidence>
<keyword evidence="3" id="KW-1185">Reference proteome</keyword>
<reference evidence="2 3" key="1">
    <citation type="submission" date="2019-05" db="EMBL/GenBank/DDBJ databases">
        <title>Another draft genome of Portunus trituberculatus and its Hox gene families provides insights of decapod evolution.</title>
        <authorList>
            <person name="Jeong J.-H."/>
            <person name="Song I."/>
            <person name="Kim S."/>
            <person name="Choi T."/>
            <person name="Kim D."/>
            <person name="Ryu S."/>
            <person name="Kim W."/>
        </authorList>
    </citation>
    <scope>NUCLEOTIDE SEQUENCE [LARGE SCALE GENOMIC DNA]</scope>
    <source>
        <tissue evidence="2">Muscle</tissue>
    </source>
</reference>